<evidence type="ECO:0000256" key="4">
    <source>
        <dbReference type="ARBA" id="ARBA00022505"/>
    </source>
</evidence>
<evidence type="ECO:0000259" key="8">
    <source>
        <dbReference type="SMART" id="SM00852"/>
    </source>
</evidence>
<dbReference type="InterPro" id="IPR001453">
    <property type="entry name" value="MoaB/Mog_dom"/>
</dbReference>
<dbReference type="Gene3D" id="3.90.105.10">
    <property type="entry name" value="Molybdopterin biosynthesis moea protein, domain 2"/>
    <property type="match status" value="1"/>
</dbReference>
<dbReference type="EMBL" id="BMCM01000001">
    <property type="protein sequence ID" value="GGD62794.1"/>
    <property type="molecule type" value="Genomic_DNA"/>
</dbReference>
<comment type="caution">
    <text evidence="9">The sequence shown here is derived from an EMBL/GenBank/DDBJ whole genome shotgun (WGS) entry which is preliminary data.</text>
</comment>
<name>A0ABQ1RCR2_9MICO</name>
<dbReference type="SUPFAM" id="SSF63882">
    <property type="entry name" value="MoeA N-terminal region -like"/>
    <property type="match status" value="1"/>
</dbReference>
<comment type="function">
    <text evidence="1 7">Catalyzes the insertion of molybdate into adenylated molybdopterin with the concomitant release of AMP.</text>
</comment>
<dbReference type="InterPro" id="IPR036688">
    <property type="entry name" value="MoeA_C_domain_IV_sf"/>
</dbReference>
<evidence type="ECO:0000256" key="5">
    <source>
        <dbReference type="ARBA" id="ARBA00023150"/>
    </source>
</evidence>
<gene>
    <name evidence="9" type="ORF">GCM10007269_02460</name>
</gene>
<dbReference type="CDD" id="cd00887">
    <property type="entry name" value="MoeA"/>
    <property type="match status" value="1"/>
</dbReference>
<dbReference type="Proteomes" id="UP000629365">
    <property type="component" value="Unassembled WGS sequence"/>
</dbReference>
<evidence type="ECO:0000256" key="1">
    <source>
        <dbReference type="ARBA" id="ARBA00002901"/>
    </source>
</evidence>
<evidence type="ECO:0000256" key="2">
    <source>
        <dbReference type="ARBA" id="ARBA00005046"/>
    </source>
</evidence>
<dbReference type="PANTHER" id="PTHR10192:SF5">
    <property type="entry name" value="GEPHYRIN"/>
    <property type="match status" value="1"/>
</dbReference>
<dbReference type="InterPro" id="IPR005110">
    <property type="entry name" value="MoeA_linker/N"/>
</dbReference>
<organism evidence="9 10">
    <name type="scientific">Microbacterium murale</name>
    <dbReference type="NCBI Taxonomy" id="1081040"/>
    <lineage>
        <taxon>Bacteria</taxon>
        <taxon>Bacillati</taxon>
        <taxon>Actinomycetota</taxon>
        <taxon>Actinomycetes</taxon>
        <taxon>Micrococcales</taxon>
        <taxon>Microbacteriaceae</taxon>
        <taxon>Microbacterium</taxon>
    </lineage>
</organism>
<dbReference type="Pfam" id="PF03453">
    <property type="entry name" value="MoeA_N"/>
    <property type="match status" value="1"/>
</dbReference>
<comment type="pathway">
    <text evidence="2 7">Cofactor biosynthesis; molybdopterin biosynthesis.</text>
</comment>
<dbReference type="InterPro" id="IPR036425">
    <property type="entry name" value="MoaB/Mog-like_dom_sf"/>
</dbReference>
<dbReference type="Gene3D" id="2.170.190.11">
    <property type="entry name" value="Molybdopterin biosynthesis moea protein, domain 3"/>
    <property type="match status" value="1"/>
</dbReference>
<dbReference type="PANTHER" id="PTHR10192">
    <property type="entry name" value="MOLYBDOPTERIN BIOSYNTHESIS PROTEIN"/>
    <property type="match status" value="1"/>
</dbReference>
<evidence type="ECO:0000256" key="7">
    <source>
        <dbReference type="RuleBase" id="RU365090"/>
    </source>
</evidence>
<keyword evidence="4 7" id="KW-0500">Molybdenum</keyword>
<dbReference type="Pfam" id="PF00994">
    <property type="entry name" value="MoCF_biosynth"/>
    <property type="match status" value="1"/>
</dbReference>
<dbReference type="SMART" id="SM00852">
    <property type="entry name" value="MoCF_biosynth"/>
    <property type="match status" value="1"/>
</dbReference>
<dbReference type="Gene3D" id="3.40.980.10">
    <property type="entry name" value="MoaB/Mog-like domain"/>
    <property type="match status" value="1"/>
</dbReference>
<dbReference type="InterPro" id="IPR038987">
    <property type="entry name" value="MoeA-like"/>
</dbReference>
<evidence type="ECO:0000313" key="9">
    <source>
        <dbReference type="EMBL" id="GGD62794.1"/>
    </source>
</evidence>
<dbReference type="EC" id="2.10.1.1" evidence="7"/>
<comment type="catalytic activity">
    <reaction evidence="6">
        <text>adenylyl-molybdopterin + molybdate = Mo-molybdopterin + AMP + H(+)</text>
        <dbReference type="Rhea" id="RHEA:35047"/>
        <dbReference type="ChEBI" id="CHEBI:15378"/>
        <dbReference type="ChEBI" id="CHEBI:36264"/>
        <dbReference type="ChEBI" id="CHEBI:62727"/>
        <dbReference type="ChEBI" id="CHEBI:71302"/>
        <dbReference type="ChEBI" id="CHEBI:456215"/>
        <dbReference type="EC" id="2.10.1.1"/>
    </reaction>
</comment>
<dbReference type="SUPFAM" id="SSF53218">
    <property type="entry name" value="Molybdenum cofactor biosynthesis proteins"/>
    <property type="match status" value="1"/>
</dbReference>
<dbReference type="InterPro" id="IPR005111">
    <property type="entry name" value="MoeA_C_domain_IV"/>
</dbReference>
<dbReference type="NCBIfam" id="TIGR00177">
    <property type="entry name" value="molyb_syn"/>
    <property type="match status" value="1"/>
</dbReference>
<dbReference type="Gene3D" id="2.40.340.10">
    <property type="entry name" value="MoeA, C-terminal, domain IV"/>
    <property type="match status" value="1"/>
</dbReference>
<evidence type="ECO:0000256" key="6">
    <source>
        <dbReference type="ARBA" id="ARBA00047317"/>
    </source>
</evidence>
<comment type="cofactor">
    <cofactor evidence="7">
        <name>Mg(2+)</name>
        <dbReference type="ChEBI" id="CHEBI:18420"/>
    </cofactor>
</comment>
<protein>
    <recommendedName>
        <fullName evidence="7">Molybdopterin molybdenumtransferase</fullName>
        <ecNumber evidence="7">2.10.1.1</ecNumber>
    </recommendedName>
</protein>
<sequence>MDPMITIDEHRARILHAAGRLPAVESALTDAQGLVLASDVVSRWPTPLFDNSAMDGYAVRAADAVAGATLRIVADVAAGSDEDPVLGQGEAARIMTGAAIPSDADAVVPLEHTDLGTAIRAVAPEQITMLVAPERGAHIRRRGEDAPSGALAVASGTPLSPWQLSAIASAGFEQVAVRPAARVAIISTGSELIAPSGTPARGQIPESNSVLLGSAVRNAGAVITSIRVVSDDPTELRNALDDVDADVVILSGGASVGAFDVVKAVLGGEHGVRFDQVAMQPGRPQGFGVLDSGLIAFCLPGNPVSVAASFEMLVRPALRQMAGFTVVDRPRVVRAAGSAWASPEGRVQILPAVFDDETVRPATRGGSGSHMVTSLAAATAFAIVPAEAARVEEGDAVTVLVLS</sequence>
<feature type="domain" description="MoaB/Mog" evidence="8">
    <location>
        <begin position="184"/>
        <end position="320"/>
    </location>
</feature>
<keyword evidence="7" id="KW-0479">Metal-binding</keyword>
<reference evidence="10" key="1">
    <citation type="journal article" date="2019" name="Int. J. Syst. Evol. Microbiol.">
        <title>The Global Catalogue of Microorganisms (GCM) 10K type strain sequencing project: providing services to taxonomists for standard genome sequencing and annotation.</title>
        <authorList>
            <consortium name="The Broad Institute Genomics Platform"/>
            <consortium name="The Broad Institute Genome Sequencing Center for Infectious Disease"/>
            <person name="Wu L."/>
            <person name="Ma J."/>
        </authorList>
    </citation>
    <scope>NUCLEOTIDE SEQUENCE [LARGE SCALE GENOMIC DNA]</scope>
    <source>
        <strain evidence="10">CCM 7640</strain>
    </source>
</reference>
<dbReference type="Pfam" id="PF03454">
    <property type="entry name" value="MoeA_C"/>
    <property type="match status" value="1"/>
</dbReference>
<evidence type="ECO:0000256" key="3">
    <source>
        <dbReference type="ARBA" id="ARBA00010763"/>
    </source>
</evidence>
<proteinExistence type="inferred from homology"/>
<dbReference type="InterPro" id="IPR036135">
    <property type="entry name" value="MoeA_linker/N_sf"/>
</dbReference>
<keyword evidence="7" id="KW-0808">Transferase</keyword>
<keyword evidence="10" id="KW-1185">Reference proteome</keyword>
<accession>A0ABQ1RCR2</accession>
<comment type="similarity">
    <text evidence="3 7">Belongs to the MoeA family.</text>
</comment>
<evidence type="ECO:0000313" key="10">
    <source>
        <dbReference type="Proteomes" id="UP000629365"/>
    </source>
</evidence>
<keyword evidence="5 7" id="KW-0501">Molybdenum cofactor biosynthesis</keyword>
<dbReference type="SUPFAM" id="SSF63867">
    <property type="entry name" value="MoeA C-terminal domain-like"/>
    <property type="match status" value="1"/>
</dbReference>
<dbReference type="NCBIfam" id="NF045515">
    <property type="entry name" value="Glp_gephyrin"/>
    <property type="match status" value="1"/>
</dbReference>
<keyword evidence="7" id="KW-0460">Magnesium</keyword>